<keyword evidence="5 7" id="KW-1133">Transmembrane helix</keyword>
<evidence type="ECO:0000256" key="4">
    <source>
        <dbReference type="ARBA" id="ARBA00022692"/>
    </source>
</evidence>
<dbReference type="OrthoDB" id="3177957at2"/>
<dbReference type="PANTHER" id="PTHR23517:SF13">
    <property type="entry name" value="MAJOR FACILITATOR SUPERFAMILY MFS_1"/>
    <property type="match status" value="1"/>
</dbReference>
<dbReference type="GO" id="GO:0022857">
    <property type="term" value="F:transmembrane transporter activity"/>
    <property type="evidence" value="ECO:0007669"/>
    <property type="project" value="InterPro"/>
</dbReference>
<dbReference type="PROSITE" id="PS50850">
    <property type="entry name" value="MFS"/>
    <property type="match status" value="1"/>
</dbReference>
<feature type="transmembrane region" description="Helical" evidence="7">
    <location>
        <begin position="282"/>
        <end position="307"/>
    </location>
</feature>
<dbReference type="InterPro" id="IPR036259">
    <property type="entry name" value="MFS_trans_sf"/>
</dbReference>
<dbReference type="KEGG" id="sseo:D0Z67_28235"/>
<evidence type="ECO:0000259" key="8">
    <source>
        <dbReference type="PROSITE" id="PS50850"/>
    </source>
</evidence>
<evidence type="ECO:0000313" key="10">
    <source>
        <dbReference type="Proteomes" id="UP000292547"/>
    </source>
</evidence>
<feature type="transmembrane region" description="Helical" evidence="7">
    <location>
        <begin position="55"/>
        <end position="74"/>
    </location>
</feature>
<dbReference type="Pfam" id="PF07690">
    <property type="entry name" value="MFS_1"/>
    <property type="match status" value="1"/>
</dbReference>
<evidence type="ECO:0000256" key="3">
    <source>
        <dbReference type="ARBA" id="ARBA00022475"/>
    </source>
</evidence>
<feature type="transmembrane region" description="Helical" evidence="7">
    <location>
        <begin position="348"/>
        <end position="368"/>
    </location>
</feature>
<feature type="transmembrane region" description="Helical" evidence="7">
    <location>
        <begin position="254"/>
        <end position="276"/>
    </location>
</feature>
<evidence type="ECO:0000256" key="6">
    <source>
        <dbReference type="ARBA" id="ARBA00023136"/>
    </source>
</evidence>
<dbReference type="Gene3D" id="1.20.1250.20">
    <property type="entry name" value="MFS general substrate transporter like domains"/>
    <property type="match status" value="1"/>
</dbReference>
<feature type="transmembrane region" description="Helical" evidence="7">
    <location>
        <begin position="319"/>
        <end position="342"/>
    </location>
</feature>
<dbReference type="EMBL" id="CP032229">
    <property type="protein sequence ID" value="QBJ94400.1"/>
    <property type="molecule type" value="Genomic_DNA"/>
</dbReference>
<sequence length="374" mass="37757">MMGTTLPTPLYGLYRERIGFSELIVTVVFAVYAVGVIVALLLAGGASDVLGRRPVLVVALVLSALSALCFLLEGGLPLLYLGRVLSGFSAGLFSGTGTAAVLDLAPPERRGRAALAATAANMGGLGLGPLVSGLLAQYAPRPLILPFLVHLCLLAVALVVTLLLTETVHHEGGRPPLRPQGMRVPPEVRGVFGPCALAAFAGFSLLGLFTAVAPAFLTETLGEHNLAVTGAVVFSVFCASTGGQLLMGRIGARAALPWGCAVLAAGLILVGASLLVESLPLLLVGALTGGAGQGMAFRAGLTAVGAAAPEEHRGATISAFFVVAYLGISLPVVGVGALTVGLGVRGAAMVFTACAIVLVVAVGTRVRLHPPRTP</sequence>
<dbReference type="AlphaFoldDB" id="A0A4P6U385"/>
<keyword evidence="4 7" id="KW-0812">Transmembrane</keyword>
<protein>
    <submittedName>
        <fullName evidence="9">MFS transporter</fullName>
    </submittedName>
</protein>
<gene>
    <name evidence="9" type="ORF">D0Z67_28235</name>
</gene>
<feature type="transmembrane region" description="Helical" evidence="7">
    <location>
        <begin position="114"/>
        <end position="138"/>
    </location>
</feature>
<keyword evidence="10" id="KW-1185">Reference proteome</keyword>
<feature type="transmembrane region" description="Helical" evidence="7">
    <location>
        <begin position="20"/>
        <end position="43"/>
    </location>
</feature>
<dbReference type="SUPFAM" id="SSF103473">
    <property type="entry name" value="MFS general substrate transporter"/>
    <property type="match status" value="1"/>
</dbReference>
<evidence type="ECO:0000256" key="2">
    <source>
        <dbReference type="ARBA" id="ARBA00022448"/>
    </source>
</evidence>
<proteinExistence type="predicted"/>
<feature type="transmembrane region" description="Helical" evidence="7">
    <location>
        <begin position="80"/>
        <end position="102"/>
    </location>
</feature>
<feature type="transmembrane region" description="Helical" evidence="7">
    <location>
        <begin position="226"/>
        <end position="247"/>
    </location>
</feature>
<keyword evidence="3" id="KW-1003">Cell membrane</keyword>
<keyword evidence="2" id="KW-0813">Transport</keyword>
<dbReference type="GO" id="GO:0005886">
    <property type="term" value="C:plasma membrane"/>
    <property type="evidence" value="ECO:0007669"/>
    <property type="project" value="UniProtKB-SubCell"/>
</dbReference>
<evidence type="ECO:0000256" key="1">
    <source>
        <dbReference type="ARBA" id="ARBA00004651"/>
    </source>
</evidence>
<feature type="transmembrane region" description="Helical" evidence="7">
    <location>
        <begin position="191"/>
        <end position="214"/>
    </location>
</feature>
<reference evidence="9 10" key="1">
    <citation type="submission" date="2018-08" db="EMBL/GenBank/DDBJ databases">
        <title>The complete genome sequence of Streptomyces seoulensis, a pioneer strain for nickel superoxide dismutase discovery.</title>
        <authorList>
            <person name="Shin J."/>
            <person name="Lee J.-S."/>
            <person name="Lee E.-J."/>
            <person name="Youn H.-D."/>
        </authorList>
    </citation>
    <scope>NUCLEOTIDE SEQUENCE [LARGE SCALE GENOMIC DNA]</scope>
    <source>
        <strain evidence="9 10">KCTC 9819</strain>
    </source>
</reference>
<feature type="domain" description="Major facilitator superfamily (MFS) profile" evidence="8">
    <location>
        <begin position="1"/>
        <end position="373"/>
    </location>
</feature>
<dbReference type="PROSITE" id="PS00216">
    <property type="entry name" value="SUGAR_TRANSPORT_1"/>
    <property type="match status" value="1"/>
</dbReference>
<evidence type="ECO:0000256" key="5">
    <source>
        <dbReference type="ARBA" id="ARBA00022989"/>
    </source>
</evidence>
<feature type="transmembrane region" description="Helical" evidence="7">
    <location>
        <begin position="144"/>
        <end position="164"/>
    </location>
</feature>
<dbReference type="STRING" id="73044.GCA_000725795_00594"/>
<dbReference type="InterPro" id="IPR005829">
    <property type="entry name" value="Sugar_transporter_CS"/>
</dbReference>
<name>A0A4P6U385_STRSO</name>
<evidence type="ECO:0000256" key="7">
    <source>
        <dbReference type="SAM" id="Phobius"/>
    </source>
</evidence>
<evidence type="ECO:0000313" key="9">
    <source>
        <dbReference type="EMBL" id="QBJ94400.1"/>
    </source>
</evidence>
<dbReference type="InterPro" id="IPR020846">
    <property type="entry name" value="MFS_dom"/>
</dbReference>
<accession>A0A4P6U385</accession>
<dbReference type="Proteomes" id="UP000292547">
    <property type="component" value="Chromosome"/>
</dbReference>
<dbReference type="PANTHER" id="PTHR23517">
    <property type="entry name" value="RESISTANCE PROTEIN MDTM, PUTATIVE-RELATED-RELATED"/>
    <property type="match status" value="1"/>
</dbReference>
<comment type="subcellular location">
    <subcellularLocation>
        <location evidence="1">Cell membrane</location>
        <topology evidence="1">Multi-pass membrane protein</topology>
    </subcellularLocation>
</comment>
<keyword evidence="6 7" id="KW-0472">Membrane</keyword>
<dbReference type="InterPro" id="IPR050171">
    <property type="entry name" value="MFS_Transporters"/>
</dbReference>
<dbReference type="InterPro" id="IPR011701">
    <property type="entry name" value="MFS"/>
</dbReference>
<organism evidence="9 10">
    <name type="scientific">Streptomyces seoulensis</name>
    <dbReference type="NCBI Taxonomy" id="73044"/>
    <lineage>
        <taxon>Bacteria</taxon>
        <taxon>Bacillati</taxon>
        <taxon>Actinomycetota</taxon>
        <taxon>Actinomycetes</taxon>
        <taxon>Kitasatosporales</taxon>
        <taxon>Streptomycetaceae</taxon>
        <taxon>Streptomyces</taxon>
    </lineage>
</organism>